<gene>
    <name evidence="2" type="ORF">VNI00_011527</name>
</gene>
<organism evidence="2 3">
    <name type="scientific">Paramarasmius palmivorus</name>
    <dbReference type="NCBI Taxonomy" id="297713"/>
    <lineage>
        <taxon>Eukaryota</taxon>
        <taxon>Fungi</taxon>
        <taxon>Dikarya</taxon>
        <taxon>Basidiomycota</taxon>
        <taxon>Agaricomycotina</taxon>
        <taxon>Agaricomycetes</taxon>
        <taxon>Agaricomycetidae</taxon>
        <taxon>Agaricales</taxon>
        <taxon>Marasmiineae</taxon>
        <taxon>Marasmiaceae</taxon>
        <taxon>Paramarasmius</taxon>
    </lineage>
</organism>
<dbReference type="AlphaFoldDB" id="A0AAW0CEW9"/>
<dbReference type="Proteomes" id="UP001383192">
    <property type="component" value="Unassembled WGS sequence"/>
</dbReference>
<reference evidence="2 3" key="1">
    <citation type="submission" date="2024-01" db="EMBL/GenBank/DDBJ databases">
        <title>A draft genome for a cacao thread blight-causing isolate of Paramarasmius palmivorus.</title>
        <authorList>
            <person name="Baruah I.K."/>
            <person name="Bukari Y."/>
            <person name="Amoako-Attah I."/>
            <person name="Meinhardt L.W."/>
            <person name="Bailey B.A."/>
            <person name="Cohen S.P."/>
        </authorList>
    </citation>
    <scope>NUCLEOTIDE SEQUENCE [LARGE SCALE GENOMIC DNA]</scope>
    <source>
        <strain evidence="2 3">GH-12</strain>
    </source>
</reference>
<dbReference type="EMBL" id="JAYKXP010000050">
    <property type="protein sequence ID" value="KAK7036594.1"/>
    <property type="molecule type" value="Genomic_DNA"/>
</dbReference>
<evidence type="ECO:0000313" key="2">
    <source>
        <dbReference type="EMBL" id="KAK7036594.1"/>
    </source>
</evidence>
<protein>
    <submittedName>
        <fullName evidence="2">Uncharacterized protein</fullName>
    </submittedName>
</protein>
<proteinExistence type="predicted"/>
<comment type="caution">
    <text evidence="2">The sequence shown here is derived from an EMBL/GenBank/DDBJ whole genome shotgun (WGS) entry which is preliminary data.</text>
</comment>
<keyword evidence="3" id="KW-1185">Reference proteome</keyword>
<name>A0AAW0CEW9_9AGAR</name>
<evidence type="ECO:0000256" key="1">
    <source>
        <dbReference type="SAM" id="MobiDB-lite"/>
    </source>
</evidence>
<evidence type="ECO:0000313" key="3">
    <source>
        <dbReference type="Proteomes" id="UP001383192"/>
    </source>
</evidence>
<sequence length="332" mass="37719">MVCQSRHTAIQNYLKHLKATQSRYLSKTDGSEEKGEKYASYTPVFNGKIHPAQRESHISDQQAGTMEIASTKALNGHSWHITDKPDETTSEEKVFTIQGIVYRCDLPPVTTAYGKSISPKHVQQRVVLTGLNTATFTAAVDGLAQIVKALRANIRDYQPFETSTTTEGYQTIDIANRYFTSKRFAKEQDHIRIPTHIDPKGILNDMRGDTFVHTIDNTVEYYRMITTSNSRSFKNISPSLIKDGDIVEIQLTVSLIEFNVGKGRNTNLHHITKLTLRSITLLDETYSLSGRSSTYDQRDSRPTLKRRIGYAEEEEQDARQRMKKMNIDEQPV</sequence>
<accession>A0AAW0CEW9</accession>
<feature type="region of interest" description="Disordered" evidence="1">
    <location>
        <begin position="291"/>
        <end position="332"/>
    </location>
</feature>